<feature type="region of interest" description="Disordered" evidence="1">
    <location>
        <begin position="1"/>
        <end position="20"/>
    </location>
</feature>
<dbReference type="InterPro" id="IPR003695">
    <property type="entry name" value="Ppx_GppA_N"/>
</dbReference>
<dbReference type="Gene3D" id="3.30.420.40">
    <property type="match status" value="1"/>
</dbReference>
<dbReference type="OrthoDB" id="9793035at2"/>
<dbReference type="PANTHER" id="PTHR30005:SF0">
    <property type="entry name" value="RETROGRADE REGULATION PROTEIN 2"/>
    <property type="match status" value="1"/>
</dbReference>
<name>A0A059DYR5_9PROT</name>
<dbReference type="EMBL" id="AWFH01000045">
    <property type="protein sequence ID" value="KCZ59099.1"/>
    <property type="molecule type" value="Genomic_DNA"/>
</dbReference>
<dbReference type="InterPro" id="IPR043129">
    <property type="entry name" value="ATPase_NBD"/>
</dbReference>
<evidence type="ECO:0000313" key="3">
    <source>
        <dbReference type="EMBL" id="KCZ59099.1"/>
    </source>
</evidence>
<dbReference type="PATRIC" id="fig|1280948.3.peg.2596"/>
<protein>
    <recommendedName>
        <fullName evidence="2">Ppx/GppA phosphatase N-terminal domain-containing protein</fullName>
    </recommendedName>
</protein>
<dbReference type="InterPro" id="IPR050273">
    <property type="entry name" value="GppA/Ppx_hydrolase"/>
</dbReference>
<reference evidence="3 4" key="1">
    <citation type="journal article" date="2014" name="Antonie Van Leeuwenhoek">
        <title>Hyphomonas beringensis sp. nov. and Hyphomonas chukchiensis sp. nov., isolated from surface seawater of the Bering Sea and Chukchi Sea.</title>
        <authorList>
            <person name="Li C."/>
            <person name="Lai Q."/>
            <person name="Li G."/>
            <person name="Dong C."/>
            <person name="Wang J."/>
            <person name="Liao Y."/>
            <person name="Shao Z."/>
        </authorList>
    </citation>
    <scope>NUCLEOTIDE SEQUENCE [LARGE SCALE GENOMIC DNA]</scope>
    <source>
        <strain evidence="3 4">22II1-22F38</strain>
    </source>
</reference>
<comment type="caution">
    <text evidence="3">The sequence shown here is derived from an EMBL/GenBank/DDBJ whole genome shotgun (WGS) entry which is preliminary data.</text>
</comment>
<dbReference type="GO" id="GO:0016462">
    <property type="term" value="F:pyrophosphatase activity"/>
    <property type="evidence" value="ECO:0007669"/>
    <property type="project" value="TreeGrafter"/>
</dbReference>
<keyword evidence="4" id="KW-1185">Reference proteome</keyword>
<evidence type="ECO:0000259" key="2">
    <source>
        <dbReference type="Pfam" id="PF02541"/>
    </source>
</evidence>
<dbReference type="Pfam" id="PF02541">
    <property type="entry name" value="Ppx-GppA"/>
    <property type="match status" value="1"/>
</dbReference>
<dbReference type="PANTHER" id="PTHR30005">
    <property type="entry name" value="EXOPOLYPHOSPHATASE"/>
    <property type="match status" value="1"/>
</dbReference>
<feature type="compositionally biased region" description="Polar residues" evidence="1">
    <location>
        <begin position="366"/>
        <end position="376"/>
    </location>
</feature>
<dbReference type="STRING" id="1280948.HY36_07410"/>
<feature type="region of interest" description="Disordered" evidence="1">
    <location>
        <begin position="346"/>
        <end position="376"/>
    </location>
</feature>
<dbReference type="AlphaFoldDB" id="A0A059DYR5"/>
<organism evidence="3 4">
    <name type="scientific">Hyphomonas atlantica</name>
    <dbReference type="NCBI Taxonomy" id="1280948"/>
    <lineage>
        <taxon>Bacteria</taxon>
        <taxon>Pseudomonadati</taxon>
        <taxon>Pseudomonadota</taxon>
        <taxon>Alphaproteobacteria</taxon>
        <taxon>Hyphomonadales</taxon>
        <taxon>Hyphomonadaceae</taxon>
        <taxon>Hyphomonas</taxon>
    </lineage>
</organism>
<dbReference type="Gene3D" id="3.30.420.150">
    <property type="entry name" value="Exopolyphosphatase. Domain 2"/>
    <property type="match status" value="1"/>
</dbReference>
<dbReference type="CDD" id="cd24054">
    <property type="entry name" value="ASKHA_NBD_AaPPX-GppA_MtPPX2-like"/>
    <property type="match status" value="1"/>
</dbReference>
<dbReference type="eggNOG" id="COG0248">
    <property type="taxonomic scope" value="Bacteria"/>
</dbReference>
<evidence type="ECO:0000313" key="4">
    <source>
        <dbReference type="Proteomes" id="UP000024547"/>
    </source>
</evidence>
<feature type="compositionally biased region" description="Basic residues" evidence="1">
    <location>
        <begin position="7"/>
        <end position="18"/>
    </location>
</feature>
<sequence length="376" mass="40398">MADKKSAVRRGKRSRSRPAKPSDLYAAVDLGTNNCRLLVAAPHGKTFRVVDSHSQIARLGEGLHETGRLSDASIERALDALKAIRRKLKSHGVGKVRCIATEACRKAENGAEFIERVHKEAGLTFKIIGAKEEARLASIGCHDLIGEDAPSVLVVDIGGGSTELSWLNAELARANGLNGLIKRAPIQNWTSLPLGVVTLTEAYAHLPDAEAYQAMLDHCSEVIEDWKGTKAIRSAMGLRGAHLIGTSGTVTCLAGVYLKLDRYRRDRVDGTWMSRKSGEEVLNMLRAAGPDGRAALPTIGEERAGLMLAGCAILDALWRAYPAGRLRVGDRGLREGLLLSMMYGKKPARRRRGGRKRGGGAGEAAPTQTSSPSAEN</sequence>
<dbReference type="SUPFAM" id="SSF53067">
    <property type="entry name" value="Actin-like ATPase domain"/>
    <property type="match status" value="2"/>
</dbReference>
<dbReference type="Proteomes" id="UP000024547">
    <property type="component" value="Unassembled WGS sequence"/>
</dbReference>
<proteinExistence type="predicted"/>
<feature type="compositionally biased region" description="Basic residues" evidence="1">
    <location>
        <begin position="346"/>
        <end position="358"/>
    </location>
</feature>
<gene>
    <name evidence="3" type="ORF">HY36_07410</name>
</gene>
<feature type="domain" description="Ppx/GppA phosphatase N-terminal" evidence="2">
    <location>
        <begin position="42"/>
        <end position="342"/>
    </location>
</feature>
<evidence type="ECO:0000256" key="1">
    <source>
        <dbReference type="SAM" id="MobiDB-lite"/>
    </source>
</evidence>
<accession>A0A059DYR5</accession>